<proteinExistence type="predicted"/>
<sequence>MRIIINQGENIDKFIDDFRIFLHSNFGDILESKCNIYLGGFDDKVLKYSNADGIVDCFNNKSKIIRQKLKDMLLKEIEVLEQESKKLNEYFEKYEKAINNNRSEATIRKHKDNYDNLVKKIENFFILNKIYDVFEDSSKCKFFCGYTKYQNRKDNKLIGVVYEAFISATIDNKEYFYAGKLLRDNIDIKKDSYKVYMNMKTFELEM</sequence>
<evidence type="ECO:0000256" key="1">
    <source>
        <dbReference type="SAM" id="Coils"/>
    </source>
</evidence>
<reference evidence="2 3" key="1">
    <citation type="submission" date="2017-04" db="EMBL/GenBank/DDBJ databases">
        <title>Complete genome of Campylobacter concisus ATCC 33237T and draft genomes for an additional eight well characterized C. concisus strains.</title>
        <authorList>
            <person name="Cornelius A.J."/>
            <person name="Miller W.G."/>
            <person name="Lastovica A.J."/>
            <person name="On S.L."/>
            <person name="French N.P."/>
            <person name="Vandenberg O."/>
            <person name="Biggs P.J."/>
        </authorList>
    </citation>
    <scope>NUCLEOTIDE SEQUENCE [LARGE SCALE GENOMIC DNA]</scope>
    <source>
        <strain evidence="2 3">CCUG 19995</strain>
    </source>
</reference>
<feature type="coiled-coil region" evidence="1">
    <location>
        <begin position="70"/>
        <end position="120"/>
    </location>
</feature>
<evidence type="ECO:0000313" key="3">
    <source>
        <dbReference type="Proteomes" id="UP000196317"/>
    </source>
</evidence>
<dbReference type="Proteomes" id="UP000196317">
    <property type="component" value="Unassembled WGS sequence"/>
</dbReference>
<protein>
    <submittedName>
        <fullName evidence="2">Uncharacterized protein</fullName>
    </submittedName>
</protein>
<accession>A0A1Y5MI26</accession>
<gene>
    <name evidence="2" type="ORF">B9N65_10165</name>
</gene>
<dbReference type="RefSeq" id="WP_087583745.1">
    <property type="nucleotide sequence ID" value="NZ_NDYN01000011.1"/>
</dbReference>
<comment type="caution">
    <text evidence="2">The sequence shown here is derived from an EMBL/GenBank/DDBJ whole genome shotgun (WGS) entry which is preliminary data.</text>
</comment>
<dbReference type="AlphaFoldDB" id="A0A1Y5MI26"/>
<organism evidence="2 3">
    <name type="scientific">Campylobacter concisus</name>
    <dbReference type="NCBI Taxonomy" id="199"/>
    <lineage>
        <taxon>Bacteria</taxon>
        <taxon>Pseudomonadati</taxon>
        <taxon>Campylobacterota</taxon>
        <taxon>Epsilonproteobacteria</taxon>
        <taxon>Campylobacterales</taxon>
        <taxon>Campylobacteraceae</taxon>
        <taxon>Campylobacter</taxon>
    </lineage>
</organism>
<dbReference type="EMBL" id="NDYN01000011">
    <property type="protein sequence ID" value="OUT06803.1"/>
    <property type="molecule type" value="Genomic_DNA"/>
</dbReference>
<name>A0A1Y5MI26_9BACT</name>
<keyword evidence="1" id="KW-0175">Coiled coil</keyword>
<evidence type="ECO:0000313" key="2">
    <source>
        <dbReference type="EMBL" id="OUT06803.1"/>
    </source>
</evidence>